<keyword evidence="5 11" id="KW-0378">Hydrolase</keyword>
<gene>
    <name evidence="13" type="ORF">MED217_10277</name>
</gene>
<evidence type="ECO:0000256" key="2">
    <source>
        <dbReference type="ARBA" id="ARBA00001089"/>
    </source>
</evidence>
<proteinExistence type="inferred from homology"/>
<evidence type="ECO:0000313" key="13">
    <source>
        <dbReference type="EMBL" id="EAQ48928.1"/>
    </source>
</evidence>
<dbReference type="GO" id="GO:0103068">
    <property type="term" value="F:leukotriene C4 gamma-glutamyl transferase activity"/>
    <property type="evidence" value="ECO:0007669"/>
    <property type="project" value="UniProtKB-EC"/>
</dbReference>
<dbReference type="eggNOG" id="COG0405">
    <property type="taxonomic scope" value="Bacteria"/>
</dbReference>
<keyword evidence="14" id="KW-1185">Reference proteome</keyword>
<dbReference type="EC" id="3.4.19.13" evidence="11"/>
<dbReference type="GO" id="GO:0036374">
    <property type="term" value="F:glutathione hydrolase activity"/>
    <property type="evidence" value="ECO:0007669"/>
    <property type="project" value="UniProtKB-UniRule"/>
</dbReference>
<dbReference type="InterPro" id="IPR043137">
    <property type="entry name" value="GGT_ssub_C"/>
</dbReference>
<dbReference type="Gene3D" id="1.10.246.130">
    <property type="match status" value="1"/>
</dbReference>
<comment type="caution">
    <text evidence="13">The sequence shown here is derived from an EMBL/GenBank/DDBJ whole genome shotgun (WGS) entry which is preliminary data.</text>
</comment>
<dbReference type="PRINTS" id="PR01210">
    <property type="entry name" value="GGTRANSPTASE"/>
</dbReference>
<dbReference type="GO" id="GO:0006750">
    <property type="term" value="P:glutathione biosynthetic process"/>
    <property type="evidence" value="ECO:0007669"/>
    <property type="project" value="UniProtKB-KW"/>
</dbReference>
<keyword evidence="4 11" id="KW-0808">Transferase</keyword>
<evidence type="ECO:0000256" key="10">
    <source>
        <dbReference type="PIRSR" id="PIRSR600101-2"/>
    </source>
</evidence>
<dbReference type="GO" id="GO:0006751">
    <property type="term" value="P:glutathione catabolic process"/>
    <property type="evidence" value="ECO:0007669"/>
    <property type="project" value="UniProtKB-UniRule"/>
</dbReference>
<feature type="signal peptide" evidence="12">
    <location>
        <begin position="1"/>
        <end position="26"/>
    </location>
</feature>
<comment type="catalytic activity">
    <reaction evidence="2 11">
        <text>glutathione + H2O = L-cysteinylglycine + L-glutamate</text>
        <dbReference type="Rhea" id="RHEA:28807"/>
        <dbReference type="ChEBI" id="CHEBI:15377"/>
        <dbReference type="ChEBI" id="CHEBI:29985"/>
        <dbReference type="ChEBI" id="CHEBI:57925"/>
        <dbReference type="ChEBI" id="CHEBI:61694"/>
        <dbReference type="EC" id="3.4.19.13"/>
    </reaction>
</comment>
<dbReference type="PROSITE" id="PS00462">
    <property type="entry name" value="G_GLU_TRANSPEPTIDASE"/>
    <property type="match status" value="1"/>
</dbReference>
<evidence type="ECO:0000256" key="5">
    <source>
        <dbReference type="ARBA" id="ARBA00022801"/>
    </source>
</evidence>
<keyword evidence="6 11" id="KW-0865">Zymogen</keyword>
<reference evidence="13 14" key="1">
    <citation type="journal article" date="2007" name="Nature">
        <title>Light stimulates growth of proteorhodopsin-containing marine Flavobacteria.</title>
        <authorList>
            <person name="Gomez-Consarnau L."/>
            <person name="Gonzalez J.M."/>
            <person name="Coll-Llado M."/>
            <person name="Gourdon P."/>
            <person name="Pascher T."/>
            <person name="Neutze R."/>
            <person name="Pedros-Alio C."/>
            <person name="Pinhassi J."/>
        </authorList>
    </citation>
    <scope>NUCLEOTIDE SEQUENCE [LARGE SCALE GENOMIC DNA]</scope>
    <source>
        <strain evidence="13 14">MED217</strain>
    </source>
</reference>
<evidence type="ECO:0000256" key="7">
    <source>
        <dbReference type="ARBA" id="ARBA00023315"/>
    </source>
</evidence>
<feature type="binding site" evidence="10">
    <location>
        <position position="112"/>
    </location>
    <ligand>
        <name>L-glutamate</name>
        <dbReference type="ChEBI" id="CHEBI:29985"/>
    </ligand>
</feature>
<dbReference type="Gene3D" id="3.60.20.40">
    <property type="match status" value="1"/>
</dbReference>
<evidence type="ECO:0000256" key="11">
    <source>
        <dbReference type="RuleBase" id="RU368036"/>
    </source>
</evidence>
<dbReference type="AlphaFoldDB" id="A3XNE1"/>
<feature type="binding site" evidence="10">
    <location>
        <position position="435"/>
    </location>
    <ligand>
        <name>L-glutamate</name>
        <dbReference type="ChEBI" id="CHEBI:29985"/>
    </ligand>
</feature>
<dbReference type="Proteomes" id="UP000001601">
    <property type="component" value="Unassembled WGS sequence"/>
</dbReference>
<evidence type="ECO:0000256" key="9">
    <source>
        <dbReference type="PIRSR" id="PIRSR600101-1"/>
    </source>
</evidence>
<dbReference type="SUPFAM" id="SSF56235">
    <property type="entry name" value="N-terminal nucleophile aminohydrolases (Ntn hydrolases)"/>
    <property type="match status" value="1"/>
</dbReference>
<dbReference type="EMBL" id="AANC01000006">
    <property type="protein sequence ID" value="EAQ48928.1"/>
    <property type="molecule type" value="Genomic_DNA"/>
</dbReference>
<comment type="similarity">
    <text evidence="3 11">Belongs to the gamma-glutamyltransferase family.</text>
</comment>
<comment type="catalytic activity">
    <reaction evidence="1 11">
        <text>an S-substituted glutathione + H2O = an S-substituted L-cysteinylglycine + L-glutamate</text>
        <dbReference type="Rhea" id="RHEA:59468"/>
        <dbReference type="ChEBI" id="CHEBI:15377"/>
        <dbReference type="ChEBI" id="CHEBI:29985"/>
        <dbReference type="ChEBI" id="CHEBI:90779"/>
        <dbReference type="ChEBI" id="CHEBI:143103"/>
        <dbReference type="EC" id="3.4.19.13"/>
    </reaction>
</comment>
<keyword evidence="7 11" id="KW-0012">Acyltransferase</keyword>
<dbReference type="NCBIfam" id="TIGR00066">
    <property type="entry name" value="g_glut_trans"/>
    <property type="match status" value="1"/>
</dbReference>
<feature type="binding site" evidence="10">
    <location>
        <begin position="411"/>
        <end position="413"/>
    </location>
    <ligand>
        <name>L-glutamate</name>
        <dbReference type="ChEBI" id="CHEBI:29985"/>
    </ligand>
</feature>
<dbReference type="HOGENOM" id="CLU_014813_0_3_10"/>
<dbReference type="STRING" id="398720.MED217_10277"/>
<dbReference type="Pfam" id="PF01019">
    <property type="entry name" value="G_glu_transpept"/>
    <property type="match status" value="1"/>
</dbReference>
<feature type="binding site" evidence="10">
    <location>
        <begin position="464"/>
        <end position="465"/>
    </location>
    <ligand>
        <name>L-glutamate</name>
        <dbReference type="ChEBI" id="CHEBI:29985"/>
    </ligand>
</feature>
<protein>
    <recommendedName>
        <fullName evidence="11">Glutathione hydrolase proenzyme</fullName>
        <ecNumber evidence="11">2.3.2.2</ecNumber>
        <ecNumber evidence="11">3.4.19.13</ecNumber>
    </recommendedName>
    <component>
        <recommendedName>
            <fullName evidence="11">Glutathione hydrolase large chain</fullName>
        </recommendedName>
    </component>
    <component>
        <recommendedName>
            <fullName evidence="11">Glutathione hydrolase small chain</fullName>
        </recommendedName>
    </component>
</protein>
<dbReference type="PROSITE" id="PS51257">
    <property type="entry name" value="PROKAR_LIPOPROTEIN"/>
    <property type="match status" value="1"/>
</dbReference>
<evidence type="ECO:0000256" key="1">
    <source>
        <dbReference type="ARBA" id="ARBA00001049"/>
    </source>
</evidence>
<evidence type="ECO:0000256" key="8">
    <source>
        <dbReference type="ARBA" id="ARBA00047417"/>
    </source>
</evidence>
<dbReference type="InterPro" id="IPR029055">
    <property type="entry name" value="Ntn_hydrolases_N"/>
</dbReference>
<keyword evidence="12" id="KW-0732">Signal</keyword>
<comment type="pathway">
    <text evidence="11">Sulfur metabolism; glutathione metabolism.</text>
</comment>
<evidence type="ECO:0000256" key="6">
    <source>
        <dbReference type="ARBA" id="ARBA00023145"/>
    </source>
</evidence>
<evidence type="ECO:0000256" key="4">
    <source>
        <dbReference type="ARBA" id="ARBA00022679"/>
    </source>
</evidence>
<dbReference type="InterPro" id="IPR043138">
    <property type="entry name" value="GGT_lsub"/>
</dbReference>
<dbReference type="InterPro" id="IPR000101">
    <property type="entry name" value="GGT_peptidase"/>
</dbReference>
<evidence type="ECO:0000256" key="3">
    <source>
        <dbReference type="ARBA" id="ARBA00009381"/>
    </source>
</evidence>
<dbReference type="EC" id="2.3.2.2" evidence="11"/>
<dbReference type="MEROPS" id="T03.001"/>
<feature type="binding site" evidence="10">
    <location>
        <position position="486"/>
    </location>
    <ligand>
        <name>L-glutamate</name>
        <dbReference type="ChEBI" id="CHEBI:29985"/>
    </ligand>
</feature>
<dbReference type="OrthoDB" id="9781342at2"/>
<dbReference type="InterPro" id="IPR051792">
    <property type="entry name" value="GGT_bact"/>
</dbReference>
<comment type="subunit">
    <text evidence="11">This enzyme consists of two polypeptide chains, which are synthesized in precursor form from a single polypeptide.</text>
</comment>
<dbReference type="PANTHER" id="PTHR43199:SF1">
    <property type="entry name" value="GLUTATHIONE HYDROLASE PROENZYME"/>
    <property type="match status" value="1"/>
</dbReference>
<evidence type="ECO:0000313" key="14">
    <source>
        <dbReference type="Proteomes" id="UP000001601"/>
    </source>
</evidence>
<organism evidence="13 14">
    <name type="scientific">Leeuwenhoekiella blandensis (strain CECT 7118 / CCUG 51940 / KCTC 22103 / MED217)</name>
    <name type="common">Flavobacterium sp. (strain MED217)</name>
    <dbReference type="NCBI Taxonomy" id="398720"/>
    <lineage>
        <taxon>Bacteria</taxon>
        <taxon>Pseudomonadati</taxon>
        <taxon>Bacteroidota</taxon>
        <taxon>Flavobacteriia</taxon>
        <taxon>Flavobacteriales</taxon>
        <taxon>Flavobacteriaceae</taxon>
        <taxon>Leeuwenhoekiella</taxon>
    </lineage>
</organism>
<feature type="active site" description="Nucleophile" evidence="9">
    <location>
        <position position="393"/>
    </location>
</feature>
<dbReference type="UniPathway" id="UPA00204"/>
<name>A3XNE1_LEEBM</name>
<keyword evidence="11" id="KW-0317">Glutathione biosynthesis</keyword>
<feature type="chain" id="PRO_5002664001" description="Glutathione hydrolase proenzyme" evidence="12">
    <location>
        <begin position="27"/>
        <end position="584"/>
    </location>
</feature>
<sequence length="584" mass="64046">MLLKNYTSHILAFSKCLILSFFIVLTACKTETPHERTIERGKIADSIMVVSAREEASRIGAEIMRKGGNAFDALIAVDMALNVAYPFAGSLGGGGFMVYRKANGEVGSIDYREKAPIAATHDMYLDAEGNPVDSLSRQGPLAVGVPGSIAGMFAIHEKLGSLPMAEILQPVIELAENGYQITDNQLARFQYYASVFDKVNEKETLYSIGFRESDSTKIKSGDLVKNPQLAETLKRIAANGKQEFYEGETAQKLVEFIQNHGGIITLDDLKSYEAVWRKPIISNYKNLRVIGMPPPSSGGVCLAEILKMIEPYDLKSFGHNSVKSIQVITEAERRAYADRSFFLGDPDFNDIPIDSLTSKDYAVKRMTNFSFDKATPSSEVKHGVISGYESMETTHFSLIDQYGNAVALTTTLNGAYGSKLYVDELGFFLNNEMDDFSVKPGEPNMFGLIGAEANKIEPQKRMLSSMTPTIVEKEGKLWMTVGTPGGSTIITSVLQTILNVAVFDYGMQEAVDAPRFHHQWLPDVVTFEPDAFGKELLDTLSNKGYEIRQENSVILGKVDGVLVLPDGSLEGGADRRGDDTAVGF</sequence>
<dbReference type="PANTHER" id="PTHR43199">
    <property type="entry name" value="GLUTATHIONE HYDROLASE"/>
    <property type="match status" value="1"/>
</dbReference>
<dbReference type="InterPro" id="IPR055262">
    <property type="entry name" value="GGT_CS"/>
</dbReference>
<comment type="catalytic activity">
    <reaction evidence="8 11">
        <text>an N-terminal (5-L-glutamyl)-[peptide] + an alpha-amino acid = 5-L-glutamyl amino acid + an N-terminal L-alpha-aminoacyl-[peptide]</text>
        <dbReference type="Rhea" id="RHEA:23904"/>
        <dbReference type="Rhea" id="RHEA-COMP:9780"/>
        <dbReference type="Rhea" id="RHEA-COMP:9795"/>
        <dbReference type="ChEBI" id="CHEBI:77644"/>
        <dbReference type="ChEBI" id="CHEBI:78597"/>
        <dbReference type="ChEBI" id="CHEBI:78599"/>
        <dbReference type="ChEBI" id="CHEBI:78608"/>
        <dbReference type="EC" id="2.3.2.2"/>
    </reaction>
</comment>
<evidence type="ECO:0000256" key="12">
    <source>
        <dbReference type="SAM" id="SignalP"/>
    </source>
</evidence>
<dbReference type="RefSeq" id="WP_009780425.1">
    <property type="nucleotide sequence ID" value="NZ_CH672395.1"/>
</dbReference>
<comment type="PTM">
    <text evidence="11">Cleaved by autocatalysis into a large and a small subunit.</text>
</comment>
<accession>A3XNE1</accession>